<evidence type="ECO:0000256" key="1">
    <source>
        <dbReference type="SAM" id="MobiDB-lite"/>
    </source>
</evidence>
<dbReference type="AlphaFoldDB" id="A0A964E001"/>
<dbReference type="RefSeq" id="WP_227321855.1">
    <property type="nucleotide sequence ID" value="NZ_JAESVB010000005.1"/>
</dbReference>
<feature type="region of interest" description="Disordered" evidence="1">
    <location>
        <begin position="1"/>
        <end position="73"/>
    </location>
</feature>
<sequence length="73" mass="7869">MTASSDRASHQKAHGAPKSDHQPQAESAGGESDSRPTPVHHAPQVKPEDEPKGQPNSDRFRTEQAARPAKGRH</sequence>
<dbReference type="Proteomes" id="UP000708298">
    <property type="component" value="Unassembled WGS sequence"/>
</dbReference>
<proteinExistence type="predicted"/>
<feature type="compositionally biased region" description="Basic and acidic residues" evidence="1">
    <location>
        <begin position="46"/>
        <end position="64"/>
    </location>
</feature>
<protein>
    <submittedName>
        <fullName evidence="2">Uncharacterized protein</fullName>
    </submittedName>
</protein>
<gene>
    <name evidence="2" type="ORF">ASILVAE211_13480</name>
</gene>
<accession>A0A964E001</accession>
<keyword evidence="3" id="KW-1185">Reference proteome</keyword>
<comment type="caution">
    <text evidence="2">The sequence shown here is derived from an EMBL/GenBank/DDBJ whole genome shotgun (WGS) entry which is preliminary data.</text>
</comment>
<reference evidence="2" key="2">
    <citation type="submission" date="2021-01" db="EMBL/GenBank/DDBJ databases">
        <authorList>
            <person name="Mieszkin S."/>
            <person name="Pouder E."/>
            <person name="Alain K."/>
        </authorList>
    </citation>
    <scope>NUCLEOTIDE SEQUENCE</scope>
    <source>
        <strain evidence="2">HW T2.11</strain>
    </source>
</reference>
<evidence type="ECO:0000313" key="2">
    <source>
        <dbReference type="EMBL" id="MCB8876198.1"/>
    </source>
</evidence>
<name>A0A964E001_9PROT</name>
<reference evidence="2" key="1">
    <citation type="journal article" date="2021" name="Microorganisms">
        <title>Acidisoma silvae sp. nov. and Acidisomacellulosilytica sp. nov., Two Acidophilic Bacteria Isolated from Decaying Wood, Hydrolyzing Cellulose and Producing Poly-3-hydroxybutyrate.</title>
        <authorList>
            <person name="Mieszkin S."/>
            <person name="Pouder E."/>
            <person name="Uroz S."/>
            <person name="Simon-Colin C."/>
            <person name="Alain K."/>
        </authorList>
    </citation>
    <scope>NUCLEOTIDE SEQUENCE</scope>
    <source>
        <strain evidence="2">HW T2.11</strain>
    </source>
</reference>
<organism evidence="2 3">
    <name type="scientific">Acidisoma silvae</name>
    <dbReference type="NCBI Taxonomy" id="2802396"/>
    <lineage>
        <taxon>Bacteria</taxon>
        <taxon>Pseudomonadati</taxon>
        <taxon>Pseudomonadota</taxon>
        <taxon>Alphaproteobacteria</taxon>
        <taxon>Acetobacterales</taxon>
        <taxon>Acidocellaceae</taxon>
        <taxon>Acidisoma</taxon>
    </lineage>
</organism>
<dbReference type="EMBL" id="JAESVB010000005">
    <property type="protein sequence ID" value="MCB8876198.1"/>
    <property type="molecule type" value="Genomic_DNA"/>
</dbReference>
<evidence type="ECO:0000313" key="3">
    <source>
        <dbReference type="Proteomes" id="UP000708298"/>
    </source>
</evidence>